<comment type="caution">
    <text evidence="1">The sequence shown here is derived from an EMBL/GenBank/DDBJ whole genome shotgun (WGS) entry which is preliminary data.</text>
</comment>
<proteinExistence type="predicted"/>
<accession>A0ACB7CIN1</accession>
<reference evidence="1 2" key="1">
    <citation type="journal article" date="2021" name="Commun. Biol.">
        <title>Genomic insights into the host specific adaptation of the Pneumocystis genus.</title>
        <authorList>
            <person name="Cisse O.H."/>
            <person name="Ma L."/>
            <person name="Dekker J.P."/>
            <person name="Khil P.P."/>
            <person name="Youn J.-H."/>
            <person name="Brenchley J.M."/>
            <person name="Blair R."/>
            <person name="Pahar B."/>
            <person name="Chabe M."/>
            <person name="Van Rompay K.K.A."/>
            <person name="Keesler R."/>
            <person name="Sukura A."/>
            <person name="Hirsch V."/>
            <person name="Kutty G."/>
            <person name="Liu Y."/>
            <person name="Peng L."/>
            <person name="Chen J."/>
            <person name="Song J."/>
            <person name="Weissenbacher-Lang C."/>
            <person name="Xu J."/>
            <person name="Upham N.S."/>
            <person name="Stajich J.E."/>
            <person name="Cuomo C.A."/>
            <person name="Cushion M.T."/>
            <person name="Kovacs J.A."/>
        </authorList>
    </citation>
    <scope>NUCLEOTIDE SEQUENCE [LARGE SCALE GENOMIC DNA]</scope>
    <source>
        <strain evidence="1 2">RABM</strain>
    </source>
</reference>
<name>A0ACB7CIN1_9ASCO</name>
<organism evidence="1 2">
    <name type="scientific">Pneumocystis oryctolagi</name>
    <dbReference type="NCBI Taxonomy" id="42067"/>
    <lineage>
        <taxon>Eukaryota</taxon>
        <taxon>Fungi</taxon>
        <taxon>Dikarya</taxon>
        <taxon>Ascomycota</taxon>
        <taxon>Taphrinomycotina</taxon>
        <taxon>Pneumocystomycetes</taxon>
        <taxon>Pneumocystaceae</taxon>
        <taxon>Pneumocystis</taxon>
    </lineage>
</organism>
<evidence type="ECO:0000313" key="2">
    <source>
        <dbReference type="Proteomes" id="UP000768646"/>
    </source>
</evidence>
<keyword evidence="2" id="KW-1185">Reference proteome</keyword>
<protein>
    <submittedName>
        <fullName evidence="1">Uncharacterized protein</fullName>
    </submittedName>
</protein>
<dbReference type="EMBL" id="JABTEG010000003">
    <property type="protein sequence ID" value="KAG4305674.1"/>
    <property type="molecule type" value="Genomic_DNA"/>
</dbReference>
<evidence type="ECO:0000313" key="1">
    <source>
        <dbReference type="EMBL" id="KAG4305674.1"/>
    </source>
</evidence>
<dbReference type="Proteomes" id="UP000768646">
    <property type="component" value="Unassembled WGS sequence"/>
</dbReference>
<gene>
    <name evidence="1" type="ORF">PORY_001230</name>
</gene>
<sequence>MYIFVKDLRRYTKYITSVKKNDLRKHSNDNYSEELPSIQESRVPSGQLERLYHYGSLFVGLGLGALQESIRRLSNTNNSSSFIMNTSNINRLVSKLSKMRGAALKIGQMISFQESTKILPSVVQEIFFKVQNFANCMPKDQMEKIMEEEFSKNWRHFFSEFNEVPIAAASIGQVHSAILKSSNLPVVVKIQYPGIRESIDSDLNNLAILLIASGLLPKGLYLDRTIDIARKELVWECDYEREADCIRRFQTFFKDDDAFFVPKVIPEVSSKRVLTMERLWGESISKTNGFGRETNNFIGKLLFELCLREIVEFKYMQTDPNWSNFLYNENFRKIGLLDFGASRSFSIEFINDYISILKAAAKRDRDMCYYISVKLGYLTGEESRLMINSHIDSIFALSEPFSDDSPDIYDFSKQTITDRIKKNIPLMIQQRLTPPPEETYSLHRKLSGLFLLCSRLGTQIECKKIFSEILRKNGYI</sequence>